<feature type="transmembrane region" description="Helical" evidence="1">
    <location>
        <begin position="633"/>
        <end position="653"/>
    </location>
</feature>
<name>A0A7T0C2G6_9BACT</name>
<dbReference type="PANTHER" id="PTHR34512:SF30">
    <property type="entry name" value="OUTER MEMBRANE PROTEIN ASSEMBLY FACTOR BAMB"/>
    <property type="match status" value="1"/>
</dbReference>
<feature type="domain" description="Pyrrolo-quinoline quinone repeat" evidence="2">
    <location>
        <begin position="1042"/>
        <end position="1117"/>
    </location>
</feature>
<gene>
    <name evidence="3" type="ORF">G3M78_07710</name>
</gene>
<feature type="transmembrane region" description="Helical" evidence="1">
    <location>
        <begin position="395"/>
        <end position="416"/>
    </location>
</feature>
<dbReference type="Pfam" id="PF13360">
    <property type="entry name" value="PQQ_2"/>
    <property type="match status" value="1"/>
</dbReference>
<evidence type="ECO:0000259" key="2">
    <source>
        <dbReference type="Pfam" id="PF13360"/>
    </source>
</evidence>
<feature type="transmembrane region" description="Helical" evidence="1">
    <location>
        <begin position="71"/>
        <end position="92"/>
    </location>
</feature>
<dbReference type="InterPro" id="IPR018391">
    <property type="entry name" value="PQQ_b-propeller_rpt"/>
</dbReference>
<dbReference type="InterPro" id="IPR002372">
    <property type="entry name" value="PQQ_rpt_dom"/>
</dbReference>
<evidence type="ECO:0000313" key="3">
    <source>
        <dbReference type="EMBL" id="QPJ65278.1"/>
    </source>
</evidence>
<feature type="transmembrane region" description="Helical" evidence="1">
    <location>
        <begin position="686"/>
        <end position="706"/>
    </location>
</feature>
<dbReference type="KEGG" id="nva:G3M78_07710"/>
<organism evidence="3 4">
    <name type="scientific">Candidatus Nitrohelix vancouverensis</name>
    <dbReference type="NCBI Taxonomy" id="2705534"/>
    <lineage>
        <taxon>Bacteria</taxon>
        <taxon>Pseudomonadati</taxon>
        <taxon>Nitrospinota/Tectimicrobiota group</taxon>
        <taxon>Nitrospinota</taxon>
        <taxon>Nitrospinia</taxon>
        <taxon>Nitrospinales</taxon>
        <taxon>Nitrospinaceae</taxon>
        <taxon>Candidatus Nitrohelix</taxon>
    </lineage>
</organism>
<evidence type="ECO:0000256" key="1">
    <source>
        <dbReference type="SAM" id="Phobius"/>
    </source>
</evidence>
<feature type="transmembrane region" description="Helical" evidence="1">
    <location>
        <begin position="468"/>
        <end position="483"/>
    </location>
</feature>
<accession>A0A7T0C2G6</accession>
<dbReference type="SUPFAM" id="SSF50998">
    <property type="entry name" value="Quinoprotein alcohol dehydrogenase-like"/>
    <property type="match status" value="1"/>
</dbReference>
<dbReference type="SMART" id="SM00564">
    <property type="entry name" value="PQQ"/>
    <property type="match status" value="4"/>
</dbReference>
<dbReference type="InterPro" id="IPR011047">
    <property type="entry name" value="Quinoprotein_ADH-like_sf"/>
</dbReference>
<evidence type="ECO:0000313" key="4">
    <source>
        <dbReference type="Proteomes" id="UP000594464"/>
    </source>
</evidence>
<keyword evidence="1" id="KW-0472">Membrane</keyword>
<reference evidence="4" key="1">
    <citation type="submission" date="2020-02" db="EMBL/GenBank/DDBJ databases">
        <title>Genomic and physiological characterization of two novel Nitrospinaceae genera.</title>
        <authorList>
            <person name="Mueller A.J."/>
            <person name="Jung M.-Y."/>
            <person name="Strachan C.R."/>
            <person name="Herbold C.W."/>
            <person name="Kirkegaard R.H."/>
            <person name="Daims H."/>
        </authorList>
    </citation>
    <scope>NUCLEOTIDE SEQUENCE [LARGE SCALE GENOMIC DNA]</scope>
</reference>
<proteinExistence type="predicted"/>
<feature type="transmembrane region" description="Helical" evidence="1">
    <location>
        <begin position="727"/>
        <end position="749"/>
    </location>
</feature>
<keyword evidence="1" id="KW-0812">Transmembrane</keyword>
<feature type="transmembrane region" description="Helical" evidence="1">
    <location>
        <begin position="361"/>
        <end position="383"/>
    </location>
</feature>
<feature type="transmembrane region" description="Helical" evidence="1">
    <location>
        <begin position="490"/>
        <end position="508"/>
    </location>
</feature>
<dbReference type="InterPro" id="IPR015943">
    <property type="entry name" value="WD40/YVTN_repeat-like_dom_sf"/>
</dbReference>
<dbReference type="PANTHER" id="PTHR34512">
    <property type="entry name" value="CELL SURFACE PROTEIN"/>
    <property type="match status" value="1"/>
</dbReference>
<feature type="transmembrane region" description="Helical" evidence="1">
    <location>
        <begin position="422"/>
        <end position="439"/>
    </location>
</feature>
<dbReference type="Proteomes" id="UP000594464">
    <property type="component" value="Chromosome"/>
</dbReference>
<keyword evidence="1" id="KW-1133">Transmembrane helix</keyword>
<protein>
    <submittedName>
        <fullName evidence="3">PQQ-like beta-propeller repeat protein</fullName>
    </submittedName>
</protein>
<feature type="transmembrane region" description="Helical" evidence="1">
    <location>
        <begin position="275"/>
        <end position="295"/>
    </location>
</feature>
<dbReference type="EMBL" id="CP048620">
    <property type="protein sequence ID" value="QPJ65278.1"/>
    <property type="molecule type" value="Genomic_DNA"/>
</dbReference>
<feature type="transmembrane region" description="Helical" evidence="1">
    <location>
        <begin position="234"/>
        <end position="255"/>
    </location>
</feature>
<sequence length="1135" mass="130579">MLSQTGDSYRIYLCPDGVQLSVFPSISFSNLKNLPLFHDAHLSICQHTSRRRIMFQGMSFLRNGTRWHRSLQFPALIFVFAIISFLFIFYYYRPLISPFPQQNINDLHLFTAAKNKFVAKLPLSSNASFRFLYSQVQIRLPQFQTLPLRMEIKGGSLYGPTLDSIEIWNPQKTSVTQSGNFDFFSWSHDSFYLTITAKNPQDLNQIKVDLSIGSHLTDTFNSKDGWDHNGWSRLYRLLFLSSVLTFIVVGPLCLLHAKFELKPPGFIHRLQQKNIALIALAIILLFGLYKSWIILKTIYLPGFSYCNDQWTSWDLKMGEETYPLFFPFYNYAPGIPTFFKIIFEVTKFMGFPEDGVVYRELSYRFVMISIAFIGNISLYFFLVKLFKESDLPGQWIFPLLPVSFLALHPDLIFTYMTAQNQGGLLIAFFVALMILSYRLAFHRQNTSDLILWGLLGGLFILWRNELKLVPFIYLTLIFCGWGLKKCTFKTISILLISTLSLPLLYMSLNQYRFGKFEMHQASLFSVSISTHVGNDYRDNAMGFMYDDMSVVKQSYFLTKDFYPNEFYEAPNNESNAKYSRDFFFKYASDHPDEILKAWQNRTPNNVFNFVRNALPGTCENVHPRLISVIPQHYTNYFFLVTTAGLILLPFAIFANIRFALYFLIPSLFAIYAVGMGGSGIGYTPYAYLTILLSCGLGLSQIYKYCLRFYRWSLNAPQKELQEWAQPYPLWIQVSTVLFGALLMVAFWIACKGYNPTHENFIRSSELNSVDRGKRIFENNQHLPSINIKWMRKVPSGTMPREQGHLLRYKNNVVFTTYEVLMVLNAKTGEGKQLEHSHGNPNFTGYFSLRDNLLFLVEHTPNDVRKRIRFINLDTLDTLGFSPVGFYVQSKFLIDEKRFYHIAPNNGSYHLAGQEYHFDFFEREKEEWSGKAPAMWSFNEAPSVSGIAQSEHALYLGTVGQGKFYAVDKSTGQSIWSYQGKTHSHSTPVIHNKTVIYGDIDGTIYQLHINDGSLVQKIETNTNILNGIEVVGDVVYSVSWDEFITASDLKTGKMLWKIKGYGGMKSKPAYKNGHLYVGSGTWLLKINAATGEVVWKIDLGTYVMDTPLFHNNMIIVRSLYAVYGLEEHAIDTPRTM</sequence>
<feature type="transmembrane region" description="Helical" evidence="1">
    <location>
        <begin position="660"/>
        <end position="680"/>
    </location>
</feature>
<dbReference type="AlphaFoldDB" id="A0A7T0C2G6"/>
<dbReference type="Gene3D" id="2.130.10.10">
    <property type="entry name" value="YVTN repeat-like/Quinoprotein amine dehydrogenase"/>
    <property type="match status" value="2"/>
</dbReference>